<reference evidence="4" key="1">
    <citation type="submission" date="2016-10" db="EMBL/GenBank/DDBJ databases">
        <authorList>
            <person name="Varghese N."/>
            <person name="Submissions S."/>
        </authorList>
    </citation>
    <scope>NUCLEOTIDE SEQUENCE [LARGE SCALE GENOMIC DNA]</scope>
    <source>
        <strain evidence="4">CGMCC 4.6825</strain>
    </source>
</reference>
<dbReference type="GO" id="GO:0004674">
    <property type="term" value="F:protein serine/threonine kinase activity"/>
    <property type="evidence" value="ECO:0007669"/>
    <property type="project" value="UniProtKB-KW"/>
</dbReference>
<dbReference type="InterPro" id="IPR050267">
    <property type="entry name" value="Anti-sigma-factor_SerPK"/>
</dbReference>
<dbReference type="EMBL" id="FOGO01000003">
    <property type="protein sequence ID" value="SER67592.1"/>
    <property type="molecule type" value="Genomic_DNA"/>
</dbReference>
<dbReference type="InterPro" id="IPR003594">
    <property type="entry name" value="HATPase_dom"/>
</dbReference>
<dbReference type="CDD" id="cd16936">
    <property type="entry name" value="HATPase_RsbW-like"/>
    <property type="match status" value="1"/>
</dbReference>
<keyword evidence="4" id="KW-1185">Reference proteome</keyword>
<dbReference type="InterPro" id="IPR036890">
    <property type="entry name" value="HATPase_C_sf"/>
</dbReference>
<name>A0A1H9R4C8_9ACTN</name>
<feature type="domain" description="Histidine kinase/HSP90-like ATPase" evidence="2">
    <location>
        <begin position="6"/>
        <end position="116"/>
    </location>
</feature>
<dbReference type="Gene3D" id="3.30.565.10">
    <property type="entry name" value="Histidine kinase-like ATPase, C-terminal domain"/>
    <property type="match status" value="1"/>
</dbReference>
<gene>
    <name evidence="3" type="ORF">SAMN05421870_103306</name>
</gene>
<evidence type="ECO:0000256" key="1">
    <source>
        <dbReference type="ARBA" id="ARBA00022527"/>
    </source>
</evidence>
<evidence type="ECO:0000313" key="3">
    <source>
        <dbReference type="EMBL" id="SER67592.1"/>
    </source>
</evidence>
<dbReference type="SUPFAM" id="SSF55874">
    <property type="entry name" value="ATPase domain of HSP90 chaperone/DNA topoisomerase II/histidine kinase"/>
    <property type="match status" value="1"/>
</dbReference>
<dbReference type="RefSeq" id="WP_074999559.1">
    <property type="nucleotide sequence ID" value="NZ_FOGO01000003.1"/>
</dbReference>
<dbReference type="PANTHER" id="PTHR35526:SF3">
    <property type="entry name" value="ANTI-SIGMA-F FACTOR RSBW"/>
    <property type="match status" value="1"/>
</dbReference>
<evidence type="ECO:0000259" key="2">
    <source>
        <dbReference type="Pfam" id="PF13581"/>
    </source>
</evidence>
<sequence length="124" mass="12725">MLSLHSDEASVADARALAVAYVAAHCPTVDAATVGTVVTELVVNAERHTPGPWLLVIDRTGGVLSAEVRDASRELPGVRSGALDGSGGWGMHLVHALTPSVEVTVDGPGKTISARWPDLPAQAA</sequence>
<dbReference type="Pfam" id="PF13581">
    <property type="entry name" value="HATPase_c_2"/>
    <property type="match status" value="1"/>
</dbReference>
<evidence type="ECO:0000313" key="4">
    <source>
        <dbReference type="Proteomes" id="UP000182841"/>
    </source>
</evidence>
<protein>
    <submittedName>
        <fullName evidence="3">Histidine kinase-like ATPase domain-containing protein</fullName>
    </submittedName>
</protein>
<dbReference type="AlphaFoldDB" id="A0A1H9R4C8"/>
<proteinExistence type="predicted"/>
<organism evidence="3 4">
    <name type="scientific">Streptomyces qinglanensis</name>
    <dbReference type="NCBI Taxonomy" id="943816"/>
    <lineage>
        <taxon>Bacteria</taxon>
        <taxon>Bacillati</taxon>
        <taxon>Actinomycetota</taxon>
        <taxon>Actinomycetes</taxon>
        <taxon>Kitasatosporales</taxon>
        <taxon>Streptomycetaceae</taxon>
        <taxon>Streptomyces</taxon>
    </lineage>
</organism>
<dbReference type="Proteomes" id="UP000182841">
    <property type="component" value="Unassembled WGS sequence"/>
</dbReference>
<keyword evidence="3" id="KW-0418">Kinase</keyword>
<accession>A0A1H9R4C8</accession>
<keyword evidence="3" id="KW-0808">Transferase</keyword>
<dbReference type="PANTHER" id="PTHR35526">
    <property type="entry name" value="ANTI-SIGMA-F FACTOR RSBW-RELATED"/>
    <property type="match status" value="1"/>
</dbReference>
<keyword evidence="1" id="KW-0723">Serine/threonine-protein kinase</keyword>